<dbReference type="EMBL" id="CABDUW010001833">
    <property type="protein sequence ID" value="VTJ84241.1"/>
    <property type="molecule type" value="Genomic_DNA"/>
</dbReference>
<organism evidence="2">
    <name type="scientific">Marmota monax</name>
    <name type="common">Woodchuck</name>
    <dbReference type="NCBI Taxonomy" id="9995"/>
    <lineage>
        <taxon>Eukaryota</taxon>
        <taxon>Metazoa</taxon>
        <taxon>Chordata</taxon>
        <taxon>Craniata</taxon>
        <taxon>Vertebrata</taxon>
        <taxon>Euteleostomi</taxon>
        <taxon>Mammalia</taxon>
        <taxon>Eutheria</taxon>
        <taxon>Euarchontoglires</taxon>
        <taxon>Glires</taxon>
        <taxon>Rodentia</taxon>
        <taxon>Sciuromorpha</taxon>
        <taxon>Sciuridae</taxon>
        <taxon>Xerinae</taxon>
        <taxon>Marmotini</taxon>
        <taxon>Marmota</taxon>
    </lineage>
</organism>
<feature type="non-terminal residue" evidence="2">
    <location>
        <position position="79"/>
    </location>
</feature>
<proteinExistence type="predicted"/>
<gene>
    <name evidence="2" type="ORF">MONAX_5E007731</name>
</gene>
<accession>A0A5E4CT97</accession>
<evidence type="ECO:0000313" key="2">
    <source>
        <dbReference type="EMBL" id="VTJ84241.1"/>
    </source>
</evidence>
<feature type="region of interest" description="Disordered" evidence="1">
    <location>
        <begin position="1"/>
        <end position="20"/>
    </location>
</feature>
<name>A0A5E4CT97_MARMO</name>
<evidence type="ECO:0000256" key="1">
    <source>
        <dbReference type="SAM" id="MobiDB-lite"/>
    </source>
</evidence>
<sequence length="79" mass="8714">MKEGLENSVGSSLTDFKGTQSQLTGVGRVQLLLCSRRSLPISNLYRYLPGRLLLADVHIHPNQSADNMNDVSCCSLKCY</sequence>
<protein>
    <submittedName>
        <fullName evidence="2">Uncharacterized protein</fullName>
    </submittedName>
</protein>
<feature type="compositionally biased region" description="Polar residues" evidence="1">
    <location>
        <begin position="8"/>
        <end position="20"/>
    </location>
</feature>
<comment type="caution">
    <text evidence="2">The sequence shown here is derived from an EMBL/GenBank/DDBJ whole genome shotgun (WGS) entry which is preliminary data.</text>
</comment>
<reference evidence="2" key="1">
    <citation type="submission" date="2019-04" db="EMBL/GenBank/DDBJ databases">
        <authorList>
            <person name="Alioto T."/>
            <person name="Alioto T."/>
        </authorList>
    </citation>
    <scope>NUCLEOTIDE SEQUENCE [LARGE SCALE GENOMIC DNA]</scope>
</reference>
<dbReference type="AlphaFoldDB" id="A0A5E4CT97"/>